<proteinExistence type="predicted"/>
<protein>
    <submittedName>
        <fullName evidence="1">Uncharacterized conserved protein YdgA, DUF945 family</fullName>
    </submittedName>
</protein>
<reference evidence="1 2" key="1">
    <citation type="submission" date="2016-10" db="EMBL/GenBank/DDBJ databases">
        <authorList>
            <person name="de Groot N.N."/>
        </authorList>
    </citation>
    <scope>NUCLEOTIDE SEQUENCE [LARGE SCALE GENOMIC DNA]</scope>
    <source>
        <strain evidence="1 2">R-24608</strain>
    </source>
</reference>
<evidence type="ECO:0000313" key="2">
    <source>
        <dbReference type="Proteomes" id="UP000183656"/>
    </source>
</evidence>
<name>A0A1I7K4H7_9BURK</name>
<organism evidence="1 2">
    <name type="scientific">Paenacidovorax caeni</name>
    <dbReference type="NCBI Taxonomy" id="343013"/>
    <lineage>
        <taxon>Bacteria</taxon>
        <taxon>Pseudomonadati</taxon>
        <taxon>Pseudomonadota</taxon>
        <taxon>Betaproteobacteria</taxon>
        <taxon>Burkholderiales</taxon>
        <taxon>Comamonadaceae</taxon>
        <taxon>Paenacidovorax</taxon>
    </lineage>
</organism>
<dbReference type="EMBL" id="FPBX01000037">
    <property type="protein sequence ID" value="SFU92299.1"/>
    <property type="molecule type" value="Genomic_DNA"/>
</dbReference>
<dbReference type="RefSeq" id="WP_054257883.1">
    <property type="nucleotide sequence ID" value="NZ_CYIG01000062.1"/>
</dbReference>
<evidence type="ECO:0000313" key="1">
    <source>
        <dbReference type="EMBL" id="SFU92299.1"/>
    </source>
</evidence>
<dbReference type="Proteomes" id="UP000183656">
    <property type="component" value="Unassembled WGS sequence"/>
</dbReference>
<dbReference type="OrthoDB" id="8831594at2"/>
<dbReference type="AlphaFoldDB" id="A0A1I7K4H7"/>
<gene>
    <name evidence="1" type="ORF">SAMN04489707_103729</name>
</gene>
<keyword evidence="2" id="KW-1185">Reference proteome</keyword>
<dbReference type="Pfam" id="PF06097">
    <property type="entry name" value="DUF945"/>
    <property type="match status" value="1"/>
</dbReference>
<accession>A0A1I7K4H7</accession>
<dbReference type="STRING" id="343013.SAMN04489707_103729"/>
<dbReference type="InterPro" id="IPR010352">
    <property type="entry name" value="DUF945"/>
</dbReference>
<sequence>MGNKKIAVAVGATLAIAAYGGTTWYAGQKAHASYAQAVAELRALLGAQTVVAEEYRKGFFSSQAKLVLQWSVPTEEGVQPVAGAVPKPVRLVVDTTVRHGPLAGGQLAAAWAESHFALEGLDDNSRQALAKATAPTLTTVHRFTGSHDMRLLLPAGEIGDGEVTLRWQEMALDTSVSGNRVQGTWRWPELALLGLPNRDDEDAQEAEEDDGDEVAAEPVARTSLTFQGIDSSFDSTAIDGLWGLGPGKASLRVARMGMRRTSVEGDAQTLLDLKDLAGISVVEADAAKLGVTTEFKGVGRIGPLDFESLGYVQKLQRLDIEALRNIQRALVDGYRNAGLANAREGLEGQGADVFAQNAPRLVAALPAYSMKLQATFQGQTGELDYGAEVRNAPPAEQIAATGWMPALLQGTLLHANARLPKAWLAPLLQATGKPEVTADDVEGMVGMAQASGYARLEGEHLTSALKIEGGQMTLNGKPMALPMAALQ</sequence>